<keyword evidence="7" id="KW-0677">Repeat</keyword>
<dbReference type="InterPro" id="IPR011042">
    <property type="entry name" value="6-blade_b-propeller_TolB-like"/>
</dbReference>
<keyword evidence="9" id="KW-0472">Membrane</keyword>
<evidence type="ECO:0000259" key="13">
    <source>
        <dbReference type="PROSITE" id="PS50026"/>
    </source>
</evidence>
<evidence type="ECO:0000256" key="1">
    <source>
        <dbReference type="ARBA" id="ARBA00004167"/>
    </source>
</evidence>
<evidence type="ECO:0000256" key="11">
    <source>
        <dbReference type="PROSITE-ProRule" id="PRU00076"/>
    </source>
</evidence>
<dbReference type="InterPro" id="IPR057627">
    <property type="entry name" value="FN-plug_TEN1-4"/>
</dbReference>
<dbReference type="Gene3D" id="2.120.10.30">
    <property type="entry name" value="TolB, C-terminal domain"/>
    <property type="match status" value="2"/>
</dbReference>
<evidence type="ECO:0000256" key="2">
    <source>
        <dbReference type="ARBA" id="ARBA00004236"/>
    </source>
</evidence>
<dbReference type="PANTHER" id="PTHR11219:SF72">
    <property type="entry name" value="TENEURIN-M"/>
    <property type="match status" value="1"/>
</dbReference>
<dbReference type="GO" id="GO:0005886">
    <property type="term" value="C:plasma membrane"/>
    <property type="evidence" value="ECO:0007669"/>
    <property type="project" value="UniProtKB-SubCell"/>
</dbReference>
<dbReference type="InterPro" id="IPR056822">
    <property type="entry name" value="TEN_NHL"/>
</dbReference>
<dbReference type="PROSITE" id="PS00022">
    <property type="entry name" value="EGF_1"/>
    <property type="match status" value="4"/>
</dbReference>
<dbReference type="InterPro" id="IPR051216">
    <property type="entry name" value="Teneurin"/>
</dbReference>
<dbReference type="OrthoDB" id="442731at2759"/>
<dbReference type="GO" id="GO:0008045">
    <property type="term" value="P:motor neuron axon guidance"/>
    <property type="evidence" value="ECO:0007669"/>
    <property type="project" value="TreeGrafter"/>
</dbReference>
<dbReference type="Pfam" id="PF25024">
    <property type="entry name" value="EGF_TEN"/>
    <property type="match status" value="1"/>
</dbReference>
<evidence type="ECO:0000256" key="10">
    <source>
        <dbReference type="ARBA" id="ARBA00023157"/>
    </source>
</evidence>
<evidence type="ECO:0000256" key="8">
    <source>
        <dbReference type="ARBA" id="ARBA00022989"/>
    </source>
</evidence>
<sequence>MCLHVKPFSVSVAHGRIPVTCHVFVQSDPSLVKFNLSLPAGASHPQMPRALSNGDRGSVGARRPRPSGLPGDKVQSREFTRFLDRGNWFLAIYNDAPQTIDISMAYTIADESNIPCPFDCHGHGVCANGVCKCDDDYAGDNCAYRVCPVLCSGRGQYANGECQCSSGWKGKECQLREDECEVGDCNGHGDCVDGNCHCFPGYKGKHCEDVDCLDPDCSAHGHCVAGLCLCGKGWKGADCAEPDSEAIRCLPDCTGHGNFDLQLQQCICDERYTGPDCSQERCDLDCGNNGHCQSGECLCDEGWTGAKCAERLCDPRCLEHGQCKNGTCLCIQGWNGKHCTLDGLIDCADPECCSSKKCEGKQLCFSASDPQDILLRKQPPAVTASFFQRMQFLIEEESVQSYAHKSAFNDSLFWNRFNDSRASVIRGQVVNHGGQGITGVRVGVATDPMLGFTLTRDTGWFDLMVNGGGAVTLHLQRDPFRPAQRVVMVPWNEIVVLDRVQLTIDDRGSGADGGKAAICMDHDYDVNAWGSGADGGKAAICMDHDYDAMKPVVLATWKHTFQGGCASQSALLAESRVVQESLRIPGTDLNLVYHSSRVNGYLSTIELQLTPDKIPQALRLVHLKIAIEGILFEKTFEADPTIMFTYAWNRRNIYRQKVFGLATAMVHVGYQYTGCAATVWDVQTVQLAGHDMAISEIGGWNLDIHHRYNFHEGILQKGDGTNVYLKQKSKVMLTTMGDGQQRPLHCPYCNGVARDQRLLAPVALASAPDGSVYVGDFNLVRRIKTDGSVQTVVELSESSVAYKYHLAVGPIDGKLYFSDPEKHQILRAISLDQIPDPRNNLEIVVGTGVKCLPGDRSACGDGRLARDARLSYPKGLAISSAGEIFVSDGTNIRYVDASGVIHTLIGDHYHKSHWKPLPCSGSIPLQKVALRWPTQLSISPIDNSLHILDDHMVLKLTQDRRLRVIAGRPSHCSSVITGTPEEVPNAETGEALASQVFLETPQSIAFGPNGDLYIAESDSQTVNRVRVVTANDNKIRRFAGADLKCSCMDVQCECYSPDLLAINAKLSTVSAITVTPDGRLHVCDQENLRIRTVVSPLPDQNPTNGEYEIVSPLSTEIYLFNRHGQHVSTRSVMTGHTVYTFSYNVNTLNGKLSSVTDSAGNKLYILRDYSNQVKSIENSQGGKCRLQMSRLGMLSTFTTPDNFVTKLTYYGNTDALLATRTDSWTRSVAYQYDQYGRLVRAVLPDGDIIEMQYKLNTDGARVAIDRNGKELMKLAIVGQEVSSVSTTGDEDQPLVLTKIAAKDSKFTIKSADTSVTEIESQVSPVISDMWPKMAETWPLPTRMRVIANDEMSTRLEWKHYVRRSAGSKGQSTDAKRIQTVGRKLKVNGEPVLAVEYDRDAQQELLLDQTMKPIVTVSYDPVGRPLRWTSGHNQTPVALEYDRFGRLSSWTRGQLSHTMTYDISGRLAERRYADKAGRLYKYSDSSTSPAEIVEPSGARYLIQYDQSGGVTAVITPAGHRHEIARQTSLGFYKLLYLSPGMKAPYILHYDDSQRVIARLLPENSGRTVNVYNGNGLLDTQFAGTEKTEYAYHEGSDLLKSANRQFTDGQDFKVDYRYHGSLLKEERHRFGARSPFNSYKLRYKYGPQARVQEVEFELQGRGVETRKYKRNPATGALEGVDGFAVVRRNVNSLQVTDERSMKTVGTDSYGRPVLITLSVWNKELFSQVIHYQPLRSRISESRMRFGNNYLLTNYSYTADGFVEQVSSSSAPVSKYVYDIGGDVKSVWEGDTHITI</sequence>
<feature type="disulfide bond" evidence="11">
    <location>
        <begin position="198"/>
        <end position="207"/>
    </location>
</feature>
<feature type="disulfide bond" evidence="11">
    <location>
        <begin position="164"/>
        <end position="173"/>
    </location>
</feature>
<dbReference type="PANTHER" id="PTHR11219">
    <property type="entry name" value="TENEURIN AND N-ACETYLGLUCOSAMINE-1-PHOSPHODIESTER ALPHA-N-ACETYLGLUCOSAMINIDASE"/>
    <property type="match status" value="1"/>
</dbReference>
<dbReference type="Gene3D" id="2.180.10.10">
    <property type="entry name" value="RHS repeat-associated core"/>
    <property type="match status" value="1"/>
</dbReference>
<keyword evidence="8" id="KW-1133">Transmembrane helix</keyword>
<feature type="region of interest" description="Disordered" evidence="12">
    <location>
        <begin position="45"/>
        <end position="73"/>
    </location>
</feature>
<dbReference type="SUPFAM" id="SSF101898">
    <property type="entry name" value="NHL repeat"/>
    <property type="match status" value="1"/>
</dbReference>
<dbReference type="FunFam" id="2.10.25.10:FF:000021">
    <property type="entry name" value="Teneurin transmembrane protein 2"/>
    <property type="match status" value="1"/>
</dbReference>
<keyword evidence="10 11" id="KW-1015">Disulfide bond</keyword>
<dbReference type="InterPro" id="IPR008969">
    <property type="entry name" value="CarboxyPept-like_regulatory"/>
</dbReference>
<keyword evidence="5 11" id="KW-0245">EGF-like domain</keyword>
<dbReference type="SUPFAM" id="SSF75011">
    <property type="entry name" value="3-carboxy-cis,cis-mucoante lactonizing enzyme"/>
    <property type="match status" value="1"/>
</dbReference>
<comment type="similarity">
    <text evidence="3">Belongs to the tenascin family. Teneurin subfamily.</text>
</comment>
<dbReference type="Pfam" id="PF25020">
    <property type="entry name" value="TTR_TEN1-4"/>
    <property type="match status" value="1"/>
</dbReference>
<keyword evidence="6" id="KW-0812">Transmembrane</keyword>
<dbReference type="Proteomes" id="UP000759131">
    <property type="component" value="Unassembled WGS sequence"/>
</dbReference>
<organism evidence="14">
    <name type="scientific">Medioppia subpectinata</name>
    <dbReference type="NCBI Taxonomy" id="1979941"/>
    <lineage>
        <taxon>Eukaryota</taxon>
        <taxon>Metazoa</taxon>
        <taxon>Ecdysozoa</taxon>
        <taxon>Arthropoda</taxon>
        <taxon>Chelicerata</taxon>
        <taxon>Arachnida</taxon>
        <taxon>Acari</taxon>
        <taxon>Acariformes</taxon>
        <taxon>Sarcoptiformes</taxon>
        <taxon>Oribatida</taxon>
        <taxon>Brachypylina</taxon>
        <taxon>Oppioidea</taxon>
        <taxon>Oppiidae</taxon>
        <taxon>Medioppia</taxon>
    </lineage>
</organism>
<dbReference type="SUPFAM" id="SSF49464">
    <property type="entry name" value="Carboxypeptidase regulatory domain-like"/>
    <property type="match status" value="1"/>
</dbReference>
<dbReference type="CDD" id="cd00054">
    <property type="entry name" value="EGF_CA"/>
    <property type="match status" value="1"/>
</dbReference>
<name>A0A7R9KW61_9ACAR</name>
<dbReference type="InterPro" id="IPR056820">
    <property type="entry name" value="TEN_TTR-like"/>
</dbReference>
<evidence type="ECO:0000256" key="3">
    <source>
        <dbReference type="ARBA" id="ARBA00009385"/>
    </source>
</evidence>
<protein>
    <recommendedName>
        <fullName evidence="13">EGF-like domain-containing protein</fullName>
    </recommendedName>
</protein>
<dbReference type="Pfam" id="PF25023">
    <property type="entry name" value="TEN_YD-shell"/>
    <property type="match status" value="1"/>
</dbReference>
<evidence type="ECO:0000256" key="4">
    <source>
        <dbReference type="ARBA" id="ARBA00022475"/>
    </source>
</evidence>
<dbReference type="PROSITE" id="PS50026">
    <property type="entry name" value="EGF_3"/>
    <property type="match status" value="2"/>
</dbReference>
<dbReference type="Pfam" id="PF24329">
    <property type="entry name" value="FN-plug_TEN1-4"/>
    <property type="match status" value="1"/>
</dbReference>
<dbReference type="FunFam" id="2.10.25.10:FF:000013">
    <property type="entry name" value="Teneurin transmembrane protein 4"/>
    <property type="match status" value="1"/>
</dbReference>
<dbReference type="GO" id="GO:0008038">
    <property type="term" value="P:neuron recognition"/>
    <property type="evidence" value="ECO:0007669"/>
    <property type="project" value="UniProtKB-ARBA"/>
</dbReference>
<keyword evidence="15" id="KW-1185">Reference proteome</keyword>
<comment type="caution">
    <text evidence="11">Lacks conserved residue(s) required for the propagation of feature annotation.</text>
</comment>
<evidence type="ECO:0000256" key="5">
    <source>
        <dbReference type="ARBA" id="ARBA00022536"/>
    </source>
</evidence>
<keyword evidence="4" id="KW-1003">Cell membrane</keyword>
<gene>
    <name evidence="14" type="ORF">OSB1V03_LOCUS10601</name>
</gene>
<feature type="domain" description="EGF-like" evidence="13">
    <location>
        <begin position="176"/>
        <end position="208"/>
    </location>
</feature>
<dbReference type="SMART" id="SM00181">
    <property type="entry name" value="EGF"/>
    <property type="match status" value="6"/>
</dbReference>
<comment type="subcellular location">
    <subcellularLocation>
        <location evidence="2">Cell membrane</location>
    </subcellularLocation>
    <subcellularLocation>
        <location evidence="1">Membrane</location>
        <topology evidence="1">Single-pass membrane protein</topology>
    </subcellularLocation>
</comment>
<dbReference type="PROSITE" id="PS01186">
    <property type="entry name" value="EGF_2"/>
    <property type="match status" value="3"/>
</dbReference>
<accession>A0A7R9KW61</accession>
<feature type="domain" description="EGF-like" evidence="13">
    <location>
        <begin position="138"/>
        <end position="174"/>
    </location>
</feature>
<evidence type="ECO:0000256" key="6">
    <source>
        <dbReference type="ARBA" id="ARBA00022692"/>
    </source>
</evidence>
<dbReference type="InterPro" id="IPR056823">
    <property type="entry name" value="TEN-like_YD-shell"/>
</dbReference>
<feature type="non-terminal residue" evidence="14">
    <location>
        <position position="1"/>
    </location>
</feature>
<evidence type="ECO:0000313" key="15">
    <source>
        <dbReference type="Proteomes" id="UP000759131"/>
    </source>
</evidence>
<dbReference type="EMBL" id="CAJPIZ010007821">
    <property type="protein sequence ID" value="CAG2110618.1"/>
    <property type="molecule type" value="Genomic_DNA"/>
</dbReference>
<evidence type="ECO:0000256" key="9">
    <source>
        <dbReference type="ARBA" id="ARBA00023136"/>
    </source>
</evidence>
<evidence type="ECO:0000313" key="14">
    <source>
        <dbReference type="EMBL" id="CAD7630188.1"/>
    </source>
</evidence>
<dbReference type="Pfam" id="PF25021">
    <property type="entry name" value="TEN_NHL"/>
    <property type="match status" value="1"/>
</dbReference>
<dbReference type="EMBL" id="OC862396">
    <property type="protein sequence ID" value="CAD7630188.1"/>
    <property type="molecule type" value="Genomic_DNA"/>
</dbReference>
<dbReference type="Gene3D" id="2.10.25.10">
    <property type="entry name" value="Laminin"/>
    <property type="match status" value="6"/>
</dbReference>
<evidence type="ECO:0000256" key="12">
    <source>
        <dbReference type="SAM" id="MobiDB-lite"/>
    </source>
</evidence>
<evidence type="ECO:0000256" key="7">
    <source>
        <dbReference type="ARBA" id="ARBA00022737"/>
    </source>
</evidence>
<reference evidence="14" key="1">
    <citation type="submission" date="2020-11" db="EMBL/GenBank/DDBJ databases">
        <authorList>
            <person name="Tran Van P."/>
        </authorList>
    </citation>
    <scope>NUCLEOTIDE SEQUENCE</scope>
</reference>
<dbReference type="InterPro" id="IPR000742">
    <property type="entry name" value="EGF"/>
</dbReference>
<proteinExistence type="inferred from homology"/>